<evidence type="ECO:0000313" key="3">
    <source>
        <dbReference type="Proteomes" id="UP001597520"/>
    </source>
</evidence>
<gene>
    <name evidence="2" type="ORF">ACFSUB_10150</name>
</gene>
<reference evidence="3" key="1">
    <citation type="journal article" date="2019" name="Int. J. Syst. Evol. Microbiol.">
        <title>The Global Catalogue of Microorganisms (GCM) 10K type strain sequencing project: providing services to taxonomists for standard genome sequencing and annotation.</title>
        <authorList>
            <consortium name="The Broad Institute Genomics Platform"/>
            <consortium name="The Broad Institute Genome Sequencing Center for Infectious Disease"/>
            <person name="Wu L."/>
            <person name="Ma J."/>
        </authorList>
    </citation>
    <scope>NUCLEOTIDE SEQUENCE [LARGE SCALE GENOMIC DNA]</scope>
    <source>
        <strain evidence="3">KCTC 33792</strain>
    </source>
</reference>
<organism evidence="2 3">
    <name type="scientific">Salibacterium lacus</name>
    <dbReference type="NCBI Taxonomy" id="1898109"/>
    <lineage>
        <taxon>Bacteria</taxon>
        <taxon>Bacillati</taxon>
        <taxon>Bacillota</taxon>
        <taxon>Bacilli</taxon>
        <taxon>Bacillales</taxon>
        <taxon>Bacillaceae</taxon>
    </lineage>
</organism>
<dbReference type="EMBL" id="JBHUML010000002">
    <property type="protein sequence ID" value="MFD2705835.1"/>
    <property type="molecule type" value="Genomic_DNA"/>
</dbReference>
<keyword evidence="3" id="KW-1185">Reference proteome</keyword>
<keyword evidence="1" id="KW-1133">Transmembrane helix</keyword>
<comment type="caution">
    <text evidence="2">The sequence shown here is derived from an EMBL/GenBank/DDBJ whole genome shotgun (WGS) entry which is preliminary data.</text>
</comment>
<keyword evidence="1" id="KW-0472">Membrane</keyword>
<protein>
    <submittedName>
        <fullName evidence="2">Uncharacterized protein</fullName>
    </submittedName>
</protein>
<evidence type="ECO:0000256" key="1">
    <source>
        <dbReference type="SAM" id="Phobius"/>
    </source>
</evidence>
<keyword evidence="1" id="KW-0812">Transmembrane</keyword>
<evidence type="ECO:0000313" key="2">
    <source>
        <dbReference type="EMBL" id="MFD2705835.1"/>
    </source>
</evidence>
<sequence>MAVLFPIFFLIVFVLIIIQITYYIKIKKTAQDVLDKDTYDTLYDEDAWFYHNKISKVWYIPNNPKMYNVLRDSYYAILNSKYVSSKWKKEIFIMLREKKVHGLKKPF</sequence>
<name>A0ABW5T1F5_9BACI</name>
<accession>A0ABW5T1F5</accession>
<dbReference type="Proteomes" id="UP001597520">
    <property type="component" value="Unassembled WGS sequence"/>
</dbReference>
<dbReference type="RefSeq" id="WP_380713062.1">
    <property type="nucleotide sequence ID" value="NZ_JBHUML010000002.1"/>
</dbReference>
<feature type="transmembrane region" description="Helical" evidence="1">
    <location>
        <begin position="6"/>
        <end position="24"/>
    </location>
</feature>
<proteinExistence type="predicted"/>